<dbReference type="GO" id="GO:0003700">
    <property type="term" value="F:DNA-binding transcription factor activity"/>
    <property type="evidence" value="ECO:0007669"/>
    <property type="project" value="InterPro"/>
</dbReference>
<dbReference type="GO" id="GO:0045892">
    <property type="term" value="P:negative regulation of DNA-templated transcription"/>
    <property type="evidence" value="ECO:0007669"/>
    <property type="project" value="TreeGrafter"/>
</dbReference>
<dbReference type="InterPro" id="IPR036390">
    <property type="entry name" value="WH_DNA-bd_sf"/>
</dbReference>
<dbReference type="Pfam" id="PF00392">
    <property type="entry name" value="GntR"/>
    <property type="match status" value="1"/>
</dbReference>
<dbReference type="PROSITE" id="PS50949">
    <property type="entry name" value="HTH_GNTR"/>
    <property type="match status" value="1"/>
</dbReference>
<gene>
    <name evidence="5" type="ORF">DXX93_02060</name>
</gene>
<dbReference type="Proteomes" id="UP000256478">
    <property type="component" value="Unassembled WGS sequence"/>
</dbReference>
<dbReference type="InterPro" id="IPR028978">
    <property type="entry name" value="Chorismate_lyase_/UTRA_dom_sf"/>
</dbReference>
<dbReference type="Pfam" id="PF07702">
    <property type="entry name" value="UTRA"/>
    <property type="match status" value="1"/>
</dbReference>
<feature type="domain" description="HTH gntR-type" evidence="4">
    <location>
        <begin position="18"/>
        <end position="86"/>
    </location>
</feature>
<dbReference type="PRINTS" id="PR00035">
    <property type="entry name" value="HTHGNTR"/>
</dbReference>
<evidence type="ECO:0000256" key="1">
    <source>
        <dbReference type="ARBA" id="ARBA00023015"/>
    </source>
</evidence>
<reference evidence="5 6" key="1">
    <citation type="submission" date="2018-08" db="EMBL/GenBank/DDBJ databases">
        <title>Thalassotalea euphylliae genome.</title>
        <authorList>
            <person name="Summers S."/>
            <person name="Rice S.A."/>
            <person name="Freckelton M.L."/>
            <person name="Nedved B.T."/>
            <person name="Hadfield M.G."/>
        </authorList>
    </citation>
    <scope>NUCLEOTIDE SEQUENCE [LARGE SCALE GENOMIC DNA]</scope>
    <source>
        <strain evidence="5 6">H1</strain>
    </source>
</reference>
<name>A0A3E0TLM9_9GAMM</name>
<dbReference type="InterPro" id="IPR000524">
    <property type="entry name" value="Tscrpt_reg_HTH_GntR"/>
</dbReference>
<dbReference type="PANTHER" id="PTHR44846:SF1">
    <property type="entry name" value="MANNOSYL-D-GLYCERATE TRANSPORT_METABOLISM SYSTEM REPRESSOR MNGR-RELATED"/>
    <property type="match status" value="1"/>
</dbReference>
<evidence type="ECO:0000313" key="6">
    <source>
        <dbReference type="Proteomes" id="UP000256478"/>
    </source>
</evidence>
<dbReference type="GO" id="GO:0003677">
    <property type="term" value="F:DNA binding"/>
    <property type="evidence" value="ECO:0007669"/>
    <property type="project" value="UniProtKB-KW"/>
</dbReference>
<dbReference type="OrthoDB" id="7173258at2"/>
<keyword evidence="1" id="KW-0805">Transcription regulation</keyword>
<evidence type="ECO:0000313" key="5">
    <source>
        <dbReference type="EMBL" id="REL25454.1"/>
    </source>
</evidence>
<keyword evidence="2" id="KW-0238">DNA-binding</keyword>
<comment type="caution">
    <text evidence="5">The sequence shown here is derived from an EMBL/GenBank/DDBJ whole genome shotgun (WGS) entry which is preliminary data.</text>
</comment>
<dbReference type="EMBL" id="QUOU01000001">
    <property type="protein sequence ID" value="REL25454.1"/>
    <property type="molecule type" value="Genomic_DNA"/>
</dbReference>
<evidence type="ECO:0000256" key="3">
    <source>
        <dbReference type="ARBA" id="ARBA00023163"/>
    </source>
</evidence>
<dbReference type="Gene3D" id="1.10.10.10">
    <property type="entry name" value="Winged helix-like DNA-binding domain superfamily/Winged helix DNA-binding domain"/>
    <property type="match status" value="1"/>
</dbReference>
<dbReference type="InterPro" id="IPR050679">
    <property type="entry name" value="Bact_HTH_transcr_reg"/>
</dbReference>
<sequence>MADTEFGNKLGTSGLAFLPLYKQVEKHVTQLIVEQRWKPGDMLPSEFQLASEFGVSQGTVRKALNTLTDEKVLTRKQGLGTFVAEHTGMPALYRFFPLVADGQSPELPISEVLSLTIAPANKAIARELNVSAKTKVVLLKRRRTIGGEYCLLEDIYLPYSAFAGIENEPEIPHTLYHFYQTNFNLTVHKTEDKIKAILAQASDADLLGIETGTPLLMFTRSTKSLNEQIIEYRITRCRSDHYHYLVNFD</sequence>
<dbReference type="SMART" id="SM00866">
    <property type="entry name" value="UTRA"/>
    <property type="match status" value="1"/>
</dbReference>
<organism evidence="5 6">
    <name type="scientific">Thalassotalea euphylliae</name>
    <dbReference type="NCBI Taxonomy" id="1655234"/>
    <lineage>
        <taxon>Bacteria</taxon>
        <taxon>Pseudomonadati</taxon>
        <taxon>Pseudomonadota</taxon>
        <taxon>Gammaproteobacteria</taxon>
        <taxon>Alteromonadales</taxon>
        <taxon>Colwelliaceae</taxon>
        <taxon>Thalassotalea</taxon>
    </lineage>
</organism>
<dbReference type="RefSeq" id="WP_116006585.1">
    <property type="nucleotide sequence ID" value="NZ_QUOU01000001.1"/>
</dbReference>
<protein>
    <submittedName>
        <fullName evidence="5">GntR family transcriptional regulator</fullName>
    </submittedName>
</protein>
<dbReference type="PANTHER" id="PTHR44846">
    <property type="entry name" value="MANNOSYL-D-GLYCERATE TRANSPORT/METABOLISM SYSTEM REPRESSOR MNGR-RELATED"/>
    <property type="match status" value="1"/>
</dbReference>
<keyword evidence="3" id="KW-0804">Transcription</keyword>
<dbReference type="AlphaFoldDB" id="A0A3E0TLM9"/>
<dbReference type="SUPFAM" id="SSF64288">
    <property type="entry name" value="Chorismate lyase-like"/>
    <property type="match status" value="1"/>
</dbReference>
<dbReference type="Gene3D" id="3.40.1410.10">
    <property type="entry name" value="Chorismate lyase-like"/>
    <property type="match status" value="1"/>
</dbReference>
<proteinExistence type="predicted"/>
<dbReference type="SUPFAM" id="SSF46785">
    <property type="entry name" value="Winged helix' DNA-binding domain"/>
    <property type="match status" value="1"/>
</dbReference>
<accession>A0A3E0TLM9</accession>
<evidence type="ECO:0000256" key="2">
    <source>
        <dbReference type="ARBA" id="ARBA00023125"/>
    </source>
</evidence>
<dbReference type="SMART" id="SM00345">
    <property type="entry name" value="HTH_GNTR"/>
    <property type="match status" value="1"/>
</dbReference>
<evidence type="ECO:0000259" key="4">
    <source>
        <dbReference type="PROSITE" id="PS50949"/>
    </source>
</evidence>
<dbReference type="InterPro" id="IPR011663">
    <property type="entry name" value="UTRA"/>
</dbReference>
<dbReference type="CDD" id="cd07377">
    <property type="entry name" value="WHTH_GntR"/>
    <property type="match status" value="1"/>
</dbReference>
<dbReference type="InterPro" id="IPR036388">
    <property type="entry name" value="WH-like_DNA-bd_sf"/>
</dbReference>